<proteinExistence type="predicted"/>
<dbReference type="GO" id="GO:0005198">
    <property type="term" value="F:structural molecule activity"/>
    <property type="evidence" value="ECO:0007669"/>
    <property type="project" value="InterPro"/>
</dbReference>
<keyword evidence="3" id="KW-1139">Helical capsid protein</keyword>
<dbReference type="GO" id="GO:0019029">
    <property type="term" value="C:helical viral capsid"/>
    <property type="evidence" value="ECO:0007669"/>
    <property type="project" value="UniProtKB-KW"/>
</dbReference>
<dbReference type="Pfam" id="PF00286">
    <property type="entry name" value="Flexi_CP"/>
    <property type="match status" value="1"/>
</dbReference>
<evidence type="ECO:0000313" key="8">
    <source>
        <dbReference type="EMBL" id="WMX59022.1"/>
    </source>
</evidence>
<dbReference type="EMBL" id="OR240084">
    <property type="protein sequence ID" value="WMX59022.1"/>
    <property type="molecule type" value="Genomic_RNA"/>
</dbReference>
<accession>A0AA51WB55</accession>
<organism evidence="8">
    <name type="scientific">Desert rose mottle virus</name>
    <dbReference type="NCBI Taxonomy" id="3074535"/>
    <lineage>
        <taxon>Viruses</taxon>
        <taxon>Riboviria</taxon>
        <taxon>Orthornavirae</taxon>
        <taxon>Kitrinoviricota</taxon>
        <taxon>Alsuviricetes</taxon>
        <taxon>Tymovirales</taxon>
        <taxon>Alphaflexiviridae</taxon>
        <taxon>Potexvirus</taxon>
    </lineage>
</organism>
<feature type="domain" description="Potexviruses and carlaviruses coat protein" evidence="7">
    <location>
        <begin position="84"/>
        <end position="221"/>
    </location>
</feature>
<evidence type="ECO:0000256" key="1">
    <source>
        <dbReference type="ARBA" id="ARBA00004032"/>
    </source>
</evidence>
<reference evidence="8" key="1">
    <citation type="submission" date="2023-07" db="EMBL/GenBank/DDBJ databases">
        <title>Biological and molecular characterization of a new potexvirus isolated from Adenium obesum.</title>
        <authorList>
            <person name="Bello V.H."/>
            <person name="Nagata T."/>
            <person name="Marubayashi J.M."/>
            <person name="Krause-Sakate R."/>
            <person name="Medeiros L.S.A."/>
            <person name="Junior J.E.A.B."/>
            <person name="Rezende J.A.M."/>
            <person name="Kitajima E.W."/>
        </authorList>
    </citation>
    <scope>NUCLEOTIDE SEQUENCE</scope>
    <source>
        <strain evidence="8">DR-BR 1</strain>
    </source>
</reference>
<evidence type="ECO:0000256" key="2">
    <source>
        <dbReference type="ARBA" id="ARBA00004328"/>
    </source>
</evidence>
<comment type="subcellular location">
    <subcellularLocation>
        <location evidence="2">Virion</location>
    </subcellularLocation>
</comment>
<dbReference type="PRINTS" id="PR00232">
    <property type="entry name" value="POTXCARLCOAT"/>
</dbReference>
<dbReference type="GO" id="GO:1990904">
    <property type="term" value="C:ribonucleoprotein complex"/>
    <property type="evidence" value="ECO:0007669"/>
    <property type="project" value="UniProtKB-KW"/>
</dbReference>
<keyword evidence="6" id="KW-0687">Ribonucleoprotein</keyword>
<evidence type="ECO:0000256" key="5">
    <source>
        <dbReference type="ARBA" id="ARBA00022844"/>
    </source>
</evidence>
<comment type="function">
    <text evidence="1">Required for genome encapsidation. Forms ribonucleoprotein complexes along with TGB1 helicase and viral RNA.</text>
</comment>
<sequence length="268" mass="29405">MNPVPSSSQGSESQHMDALSLRNLPTYSATERLYTPLSFQSILNRVMDTSDPATASTVILSDFSDPTISPSLADLKRITYKTHSNSVASPETVKAIAKEWVENGVPADQVALAAWSLAIYCADNGSSDQTEFEGTISDLSVSYDTLARIAKKHTTLRKFCSYYAKIVWNLLIERQSPPAGWAKWNYRKSEAFAAFDFFDAVTNPAALEPKEGLVRQPTQNELLAKGTNKMASLHEAAKQTLHTVSNYAGVTQGRLPRPTLPAIEAPEY</sequence>
<gene>
    <name evidence="8" type="primary">CP</name>
</gene>
<keyword evidence="5" id="KW-0946">Virion</keyword>
<name>A0AA51WB55_9VIRU</name>
<protein>
    <submittedName>
        <fullName evidence="8">Coat protein</fullName>
    </submittedName>
</protein>
<evidence type="ECO:0000256" key="6">
    <source>
        <dbReference type="ARBA" id="ARBA00023274"/>
    </source>
</evidence>
<keyword evidence="4 8" id="KW-0167">Capsid protein</keyword>
<evidence type="ECO:0000259" key="7">
    <source>
        <dbReference type="Pfam" id="PF00286"/>
    </source>
</evidence>
<evidence type="ECO:0000256" key="4">
    <source>
        <dbReference type="ARBA" id="ARBA00022561"/>
    </source>
</evidence>
<dbReference type="InterPro" id="IPR000052">
    <property type="entry name" value="Pltvir_coat"/>
</dbReference>
<evidence type="ECO:0000256" key="3">
    <source>
        <dbReference type="ARBA" id="ARBA00022497"/>
    </source>
</evidence>